<keyword evidence="3" id="KW-1185">Reference proteome</keyword>
<dbReference type="EMBL" id="LFRF01000004">
    <property type="protein sequence ID" value="KND92894.1"/>
    <property type="molecule type" value="Genomic_DNA"/>
</dbReference>
<sequence length="387" mass="42889">MTCFCHKLLSKQYSDITKSEAEILTQTWKEAPHLFRVPPLSPPDVENPTVQRRTKRSTTGTASRVRKHPRTLPALSSNNLIPDRSRDQPSQACNSEPPLSSTIINLVNTYSYQNAVRVFGIGDGLDIQHGTGSSGVFVRVFLAIERGDQKIEIQQVFRRICCYAFAQLHRKGISVDPIVQEIENALPLVQDTRQKVYHILRIGTKWVAIVEKFGSIVNRTPPQLTGLLCLLGSGSTWERASTQDYLAALTRLSKNTDICEKTSEFTPLVGNVLNQISLESSFVDETRRLTSQSESSLGAMPVSRFSRSSLKPGLASTCRAFHTVSEVEPAWKAPSLAAVSEAVPGSSSIRSEDANILLVLLSFLSPSEEIPLDLLFRGAMPRRRWTV</sequence>
<evidence type="ECO:0000256" key="1">
    <source>
        <dbReference type="SAM" id="MobiDB-lite"/>
    </source>
</evidence>
<organism evidence="2 3">
    <name type="scientific">Tolypocladium ophioglossoides (strain CBS 100239)</name>
    <name type="common">Snaketongue truffleclub</name>
    <name type="synonym">Elaphocordyceps ophioglossoides</name>
    <dbReference type="NCBI Taxonomy" id="1163406"/>
    <lineage>
        <taxon>Eukaryota</taxon>
        <taxon>Fungi</taxon>
        <taxon>Dikarya</taxon>
        <taxon>Ascomycota</taxon>
        <taxon>Pezizomycotina</taxon>
        <taxon>Sordariomycetes</taxon>
        <taxon>Hypocreomycetidae</taxon>
        <taxon>Hypocreales</taxon>
        <taxon>Ophiocordycipitaceae</taxon>
        <taxon>Tolypocladium</taxon>
    </lineage>
</organism>
<proteinExistence type="predicted"/>
<evidence type="ECO:0000313" key="3">
    <source>
        <dbReference type="Proteomes" id="UP000036947"/>
    </source>
</evidence>
<feature type="region of interest" description="Disordered" evidence="1">
    <location>
        <begin position="35"/>
        <end position="96"/>
    </location>
</feature>
<dbReference type="Proteomes" id="UP000036947">
    <property type="component" value="Unassembled WGS sequence"/>
</dbReference>
<dbReference type="AlphaFoldDB" id="A0A0L0NFS0"/>
<accession>A0A0L0NFS0</accession>
<comment type="caution">
    <text evidence="2">The sequence shown here is derived from an EMBL/GenBank/DDBJ whole genome shotgun (WGS) entry which is preliminary data.</text>
</comment>
<reference evidence="2 3" key="1">
    <citation type="journal article" date="2015" name="BMC Genomics">
        <title>The genome of the truffle-parasite Tolypocladium ophioglossoides and the evolution of antifungal peptaibiotics.</title>
        <authorList>
            <person name="Quandt C.A."/>
            <person name="Bushley K.E."/>
            <person name="Spatafora J.W."/>
        </authorList>
    </citation>
    <scope>NUCLEOTIDE SEQUENCE [LARGE SCALE GENOMIC DNA]</scope>
    <source>
        <strain evidence="2 3">CBS 100239</strain>
    </source>
</reference>
<gene>
    <name evidence="2" type="ORF">TOPH_02403</name>
</gene>
<dbReference type="OrthoDB" id="427518at2759"/>
<protein>
    <submittedName>
        <fullName evidence="2">Uncharacterized protein</fullName>
    </submittedName>
</protein>
<evidence type="ECO:0000313" key="2">
    <source>
        <dbReference type="EMBL" id="KND92894.1"/>
    </source>
</evidence>
<name>A0A0L0NFS0_TOLOC</name>